<feature type="domain" description="Alpha-2-macroglobulin bait region" evidence="3">
    <location>
        <begin position="42"/>
        <end position="174"/>
    </location>
</feature>
<evidence type="ECO:0000313" key="4">
    <source>
        <dbReference type="EnsemblMetazoa" id="ACOM027600-PA.1"/>
    </source>
</evidence>
<keyword evidence="1" id="KW-0732">Signal</keyword>
<proteinExistence type="predicted"/>
<dbReference type="InterPro" id="IPR050473">
    <property type="entry name" value="A2M/Complement_sys"/>
</dbReference>
<dbReference type="PANTHER" id="PTHR11412">
    <property type="entry name" value="MACROGLOBULIN / COMPLEMENT"/>
    <property type="match status" value="1"/>
</dbReference>
<organism evidence="4">
    <name type="scientific">Anopheles coluzzii</name>
    <name type="common">African malaria mosquito</name>
    <dbReference type="NCBI Taxonomy" id="1518534"/>
    <lineage>
        <taxon>Eukaryota</taxon>
        <taxon>Metazoa</taxon>
        <taxon>Ecdysozoa</taxon>
        <taxon>Arthropoda</taxon>
        <taxon>Hexapoda</taxon>
        <taxon>Insecta</taxon>
        <taxon>Pterygota</taxon>
        <taxon>Neoptera</taxon>
        <taxon>Endopterygota</taxon>
        <taxon>Diptera</taxon>
        <taxon>Nematocera</taxon>
        <taxon>Culicoidea</taxon>
        <taxon>Culicidae</taxon>
        <taxon>Anophelinae</taxon>
        <taxon>Anopheles</taxon>
    </lineage>
</organism>
<evidence type="ECO:0000256" key="2">
    <source>
        <dbReference type="ARBA" id="ARBA00022966"/>
    </source>
</evidence>
<dbReference type="EnsemblMetazoa" id="ACOM027600-RA">
    <property type="protein sequence ID" value="ACOM027600-PA.1"/>
    <property type="gene ID" value="ACOM027600"/>
</dbReference>
<dbReference type="SMART" id="SM01359">
    <property type="entry name" value="A2M_N_2"/>
    <property type="match status" value="1"/>
</dbReference>
<name>A0A8W7PA59_ANOCL</name>
<dbReference type="Gene3D" id="2.20.130.20">
    <property type="match status" value="1"/>
</dbReference>
<dbReference type="Proteomes" id="UP000075882">
    <property type="component" value="Unassembled WGS sequence"/>
</dbReference>
<reference evidence="4" key="1">
    <citation type="submission" date="2022-08" db="UniProtKB">
        <authorList>
            <consortium name="EnsemblMetazoa"/>
        </authorList>
    </citation>
    <scope>IDENTIFICATION</scope>
</reference>
<dbReference type="Pfam" id="PF07703">
    <property type="entry name" value="A2M_BRD"/>
    <property type="match status" value="1"/>
</dbReference>
<evidence type="ECO:0000256" key="1">
    <source>
        <dbReference type="ARBA" id="ARBA00022729"/>
    </source>
</evidence>
<accession>A0A8W7PA59</accession>
<dbReference type="AlphaFoldDB" id="A0A8W7PA59"/>
<dbReference type="InterPro" id="IPR011625">
    <property type="entry name" value="A2M_N_BRD"/>
</dbReference>
<dbReference type="Gene3D" id="2.60.40.1930">
    <property type="match status" value="1"/>
</dbReference>
<evidence type="ECO:0000259" key="3">
    <source>
        <dbReference type="SMART" id="SM01359"/>
    </source>
</evidence>
<keyword evidence="2" id="KW-0882">Thioester bond</keyword>
<sequence>LIKLELQPSEGTEQLSIHFNAVDGFFFYEDVNNVETVTNAYIKLELKSPIKRNKLMRFMVTCTERMTFFVYYVMSKGNIIDAGFMRPNKQTKYLLQLNATEKMIPKAKILVATLVNRTMVNDIVDIDFQGFRSNFDLSIDEQEIKPGRQIELSMSGRPGAYVGLAAYDKALLLFTRTTTCSGRTLGRCLTGSIHMTQMNSTCLT</sequence>
<dbReference type="PANTHER" id="PTHR11412:SF136">
    <property type="entry name" value="CD109 ANTIGEN"/>
    <property type="match status" value="1"/>
</dbReference>
<protein>
    <recommendedName>
        <fullName evidence="3">Alpha-2-macroglobulin bait region domain-containing protein</fullName>
    </recommendedName>
</protein>